<feature type="signal peptide" evidence="1">
    <location>
        <begin position="1"/>
        <end position="24"/>
    </location>
</feature>
<evidence type="ECO:0000313" key="3">
    <source>
        <dbReference type="Proteomes" id="UP000886523"/>
    </source>
</evidence>
<organism evidence="2 3">
    <name type="scientific">Hydnum rufescens UP504</name>
    <dbReference type="NCBI Taxonomy" id="1448309"/>
    <lineage>
        <taxon>Eukaryota</taxon>
        <taxon>Fungi</taxon>
        <taxon>Dikarya</taxon>
        <taxon>Basidiomycota</taxon>
        <taxon>Agaricomycotina</taxon>
        <taxon>Agaricomycetes</taxon>
        <taxon>Cantharellales</taxon>
        <taxon>Hydnaceae</taxon>
        <taxon>Hydnum</taxon>
    </lineage>
</organism>
<dbReference type="EMBL" id="MU129104">
    <property type="protein sequence ID" value="KAF9506656.1"/>
    <property type="molecule type" value="Genomic_DNA"/>
</dbReference>
<protein>
    <submittedName>
        <fullName evidence="2">Uncharacterized protein</fullName>
    </submittedName>
</protein>
<feature type="chain" id="PRO_5040145372" evidence="1">
    <location>
        <begin position="25"/>
        <end position="191"/>
    </location>
</feature>
<gene>
    <name evidence="2" type="ORF">BS47DRAFT_1425758</name>
</gene>
<keyword evidence="1" id="KW-0732">Signal</keyword>
<keyword evidence="3" id="KW-1185">Reference proteome</keyword>
<accession>A0A9P6AKT6</accession>
<sequence length="191" mass="21426">WNESKPRTWHLLALYIYALVQISCRISVKSEEGYHGEEFLSNKGPFSKQYTWTNEKQKHGIVRDSFGGHGEIIRPYVPLQKCQKQGGGRPLSSVSTPRPCTASVKGTIGILRGIVDEINPEHNYTCSRHSRVPCSAGSSHSLAISLCSTSIFFSSPIGRHLEPSSPRHLCSICLMEDRLLCDTWYHFVPKP</sequence>
<evidence type="ECO:0000313" key="2">
    <source>
        <dbReference type="EMBL" id="KAF9506656.1"/>
    </source>
</evidence>
<proteinExistence type="predicted"/>
<name>A0A9P6AKT6_9AGAM</name>
<reference evidence="2" key="1">
    <citation type="journal article" date="2020" name="Nat. Commun.">
        <title>Large-scale genome sequencing of mycorrhizal fungi provides insights into the early evolution of symbiotic traits.</title>
        <authorList>
            <person name="Miyauchi S."/>
            <person name="Kiss E."/>
            <person name="Kuo A."/>
            <person name="Drula E."/>
            <person name="Kohler A."/>
            <person name="Sanchez-Garcia M."/>
            <person name="Morin E."/>
            <person name="Andreopoulos B."/>
            <person name="Barry K.W."/>
            <person name="Bonito G."/>
            <person name="Buee M."/>
            <person name="Carver A."/>
            <person name="Chen C."/>
            <person name="Cichocki N."/>
            <person name="Clum A."/>
            <person name="Culley D."/>
            <person name="Crous P.W."/>
            <person name="Fauchery L."/>
            <person name="Girlanda M."/>
            <person name="Hayes R.D."/>
            <person name="Keri Z."/>
            <person name="LaButti K."/>
            <person name="Lipzen A."/>
            <person name="Lombard V."/>
            <person name="Magnuson J."/>
            <person name="Maillard F."/>
            <person name="Murat C."/>
            <person name="Nolan M."/>
            <person name="Ohm R.A."/>
            <person name="Pangilinan J."/>
            <person name="Pereira M.F."/>
            <person name="Perotto S."/>
            <person name="Peter M."/>
            <person name="Pfister S."/>
            <person name="Riley R."/>
            <person name="Sitrit Y."/>
            <person name="Stielow J.B."/>
            <person name="Szollosi G."/>
            <person name="Zifcakova L."/>
            <person name="Stursova M."/>
            <person name="Spatafora J.W."/>
            <person name="Tedersoo L."/>
            <person name="Vaario L.M."/>
            <person name="Yamada A."/>
            <person name="Yan M."/>
            <person name="Wang P."/>
            <person name="Xu J."/>
            <person name="Bruns T."/>
            <person name="Baldrian P."/>
            <person name="Vilgalys R."/>
            <person name="Dunand C."/>
            <person name="Henrissat B."/>
            <person name="Grigoriev I.V."/>
            <person name="Hibbett D."/>
            <person name="Nagy L.G."/>
            <person name="Martin F.M."/>
        </authorList>
    </citation>
    <scope>NUCLEOTIDE SEQUENCE</scope>
    <source>
        <strain evidence="2">UP504</strain>
    </source>
</reference>
<evidence type="ECO:0000256" key="1">
    <source>
        <dbReference type="SAM" id="SignalP"/>
    </source>
</evidence>
<dbReference type="Proteomes" id="UP000886523">
    <property type="component" value="Unassembled WGS sequence"/>
</dbReference>
<comment type="caution">
    <text evidence="2">The sequence shown here is derived from an EMBL/GenBank/DDBJ whole genome shotgun (WGS) entry which is preliminary data.</text>
</comment>
<dbReference type="AlphaFoldDB" id="A0A9P6AKT6"/>
<feature type="non-terminal residue" evidence="2">
    <location>
        <position position="1"/>
    </location>
</feature>